<protein>
    <submittedName>
        <fullName evidence="2">Uncharacterized protein</fullName>
    </submittedName>
</protein>
<name>A0ABS6HND7_MYCGD</name>
<feature type="region of interest" description="Disordered" evidence="1">
    <location>
        <begin position="77"/>
        <end position="99"/>
    </location>
</feature>
<evidence type="ECO:0000256" key="1">
    <source>
        <dbReference type="SAM" id="MobiDB-lite"/>
    </source>
</evidence>
<organism evidence="2 3">
    <name type="scientific">Mycolicibacterium goodii</name>
    <name type="common">Mycobacterium goodii</name>
    <dbReference type="NCBI Taxonomy" id="134601"/>
    <lineage>
        <taxon>Bacteria</taxon>
        <taxon>Bacillati</taxon>
        <taxon>Actinomycetota</taxon>
        <taxon>Actinomycetes</taxon>
        <taxon>Mycobacteriales</taxon>
        <taxon>Mycobacteriaceae</taxon>
        <taxon>Mycolicibacterium</taxon>
    </lineage>
</organism>
<dbReference type="EMBL" id="JAHBOM010000010">
    <property type="protein sequence ID" value="MBU8824145.1"/>
    <property type="molecule type" value="Genomic_DNA"/>
</dbReference>
<evidence type="ECO:0000313" key="3">
    <source>
        <dbReference type="Proteomes" id="UP000696413"/>
    </source>
</evidence>
<proteinExistence type="predicted"/>
<feature type="compositionally biased region" description="Polar residues" evidence="1">
    <location>
        <begin position="77"/>
        <end position="88"/>
    </location>
</feature>
<evidence type="ECO:0000313" key="2">
    <source>
        <dbReference type="EMBL" id="MBU8824145.1"/>
    </source>
</evidence>
<comment type="caution">
    <text evidence="2">The sequence shown here is derived from an EMBL/GenBank/DDBJ whole genome shotgun (WGS) entry which is preliminary data.</text>
</comment>
<dbReference type="Proteomes" id="UP000696413">
    <property type="component" value="Unassembled WGS sequence"/>
</dbReference>
<feature type="region of interest" description="Disordered" evidence="1">
    <location>
        <begin position="1"/>
        <end position="21"/>
    </location>
</feature>
<sequence>MRDPYDPHADERQAAGPRPDELWAEHQTRLAREHRAQAIANCHLCDTDGYRGTTVCNHTDNAATAHRGMNQIRQTMGWTNSKNLSNQKPLPGTKTLGNP</sequence>
<dbReference type="RefSeq" id="WP_214394994.1">
    <property type="nucleotide sequence ID" value="NZ_JAHBOL010000014.1"/>
</dbReference>
<keyword evidence="3" id="KW-1185">Reference proteome</keyword>
<reference evidence="2 3" key="1">
    <citation type="submission" date="2021-05" db="EMBL/GenBank/DDBJ databases">
        <title>Draft Genome Sequences of Clinical Respiratory Isolates of Mycobacterium goodii Recovered in Ireland.</title>
        <authorList>
            <person name="Flanagan P.R."/>
            <person name="Mok S."/>
            <person name="Roycroft E."/>
            <person name="Rogers T.R."/>
            <person name="Fitzgibbon M."/>
        </authorList>
    </citation>
    <scope>NUCLEOTIDE SEQUENCE [LARGE SCALE GENOMIC DNA]</scope>
    <source>
        <strain evidence="2 3">14IE55</strain>
    </source>
</reference>
<accession>A0ABS6HND7</accession>
<gene>
    <name evidence="2" type="ORF">KL859_14870</name>
</gene>